<dbReference type="SUPFAM" id="SSF55874">
    <property type="entry name" value="ATPase domain of HSP90 chaperone/DNA topoisomerase II/histidine kinase"/>
    <property type="match status" value="1"/>
</dbReference>
<feature type="transmembrane region" description="Helical" evidence="8">
    <location>
        <begin position="79"/>
        <end position="100"/>
    </location>
</feature>
<dbReference type="InterPro" id="IPR004358">
    <property type="entry name" value="Sig_transdc_His_kin-like_C"/>
</dbReference>
<dbReference type="Pfam" id="PF00512">
    <property type="entry name" value="HisKA"/>
    <property type="match status" value="1"/>
</dbReference>
<dbReference type="Pfam" id="PF01590">
    <property type="entry name" value="GAF"/>
    <property type="match status" value="1"/>
</dbReference>
<evidence type="ECO:0000256" key="1">
    <source>
        <dbReference type="ARBA" id="ARBA00000085"/>
    </source>
</evidence>
<protein>
    <recommendedName>
        <fullName evidence="2">histidine kinase</fullName>
        <ecNumber evidence="2">2.7.13.3</ecNumber>
    </recommendedName>
</protein>
<dbReference type="PROSITE" id="PS50109">
    <property type="entry name" value="HIS_KIN"/>
    <property type="match status" value="1"/>
</dbReference>
<dbReference type="NCBIfam" id="TIGR00229">
    <property type="entry name" value="sensory_box"/>
    <property type="match status" value="4"/>
</dbReference>
<comment type="caution">
    <text evidence="13">The sequence shown here is derived from an EMBL/GenBank/DDBJ whole genome shotgun (WGS) entry which is preliminary data.</text>
</comment>
<dbReference type="InterPro" id="IPR003594">
    <property type="entry name" value="HATPase_dom"/>
</dbReference>
<evidence type="ECO:0000256" key="8">
    <source>
        <dbReference type="SAM" id="Phobius"/>
    </source>
</evidence>
<evidence type="ECO:0000256" key="3">
    <source>
        <dbReference type="ARBA" id="ARBA00022553"/>
    </source>
</evidence>
<dbReference type="EC" id="2.7.13.3" evidence="2"/>
<evidence type="ECO:0000256" key="7">
    <source>
        <dbReference type="SAM" id="Coils"/>
    </source>
</evidence>
<evidence type="ECO:0000256" key="4">
    <source>
        <dbReference type="ARBA" id="ARBA00022679"/>
    </source>
</evidence>
<dbReference type="SUPFAM" id="SSF47384">
    <property type="entry name" value="Homodimeric domain of signal transducing histidine kinase"/>
    <property type="match status" value="1"/>
</dbReference>
<feature type="coiled-coil region" evidence="7">
    <location>
        <begin position="811"/>
        <end position="852"/>
    </location>
</feature>
<dbReference type="SUPFAM" id="SSF52172">
    <property type="entry name" value="CheY-like"/>
    <property type="match status" value="1"/>
</dbReference>
<dbReference type="Gene3D" id="3.30.450.40">
    <property type="match status" value="1"/>
</dbReference>
<dbReference type="Gene3D" id="3.30.450.20">
    <property type="entry name" value="PAS domain"/>
    <property type="match status" value="4"/>
</dbReference>
<dbReference type="Pfam" id="PF08447">
    <property type="entry name" value="PAS_3"/>
    <property type="match status" value="3"/>
</dbReference>
<feature type="domain" description="Response regulatory" evidence="10">
    <location>
        <begin position="1099"/>
        <end position="1213"/>
    </location>
</feature>
<evidence type="ECO:0000313" key="13">
    <source>
        <dbReference type="EMBL" id="GAD59870.1"/>
    </source>
</evidence>
<evidence type="ECO:0000256" key="6">
    <source>
        <dbReference type="PROSITE-ProRule" id="PRU00169"/>
    </source>
</evidence>
<dbReference type="Pfam" id="PF02518">
    <property type="entry name" value="HATPase_c"/>
    <property type="match status" value="1"/>
</dbReference>
<dbReference type="InterPro" id="IPR000014">
    <property type="entry name" value="PAS"/>
</dbReference>
<dbReference type="CDD" id="cd00130">
    <property type="entry name" value="PAS"/>
    <property type="match status" value="4"/>
</dbReference>
<keyword evidence="4" id="KW-0808">Transferase</keyword>
<dbReference type="AlphaFoldDB" id="A0A8E0NCL0"/>
<dbReference type="InterPro" id="IPR036097">
    <property type="entry name" value="HisK_dim/P_sf"/>
</dbReference>
<keyword evidence="8" id="KW-0812">Transmembrane</keyword>
<dbReference type="CDD" id="cd00082">
    <property type="entry name" value="HisKA"/>
    <property type="match status" value="1"/>
</dbReference>
<dbReference type="SMART" id="SM00065">
    <property type="entry name" value="GAF"/>
    <property type="match status" value="1"/>
</dbReference>
<dbReference type="SMART" id="SM00091">
    <property type="entry name" value="PAS"/>
    <property type="match status" value="4"/>
</dbReference>
<feature type="transmembrane region" description="Helical" evidence="8">
    <location>
        <begin position="107"/>
        <end position="127"/>
    </location>
</feature>
<dbReference type="Pfam" id="PF13426">
    <property type="entry name" value="PAS_9"/>
    <property type="match status" value="1"/>
</dbReference>
<dbReference type="InterPro" id="IPR029016">
    <property type="entry name" value="GAF-like_dom_sf"/>
</dbReference>
<dbReference type="Gene3D" id="1.10.287.130">
    <property type="match status" value="1"/>
</dbReference>
<dbReference type="SMART" id="SM00448">
    <property type="entry name" value="REC"/>
    <property type="match status" value="1"/>
</dbReference>
<evidence type="ECO:0000259" key="10">
    <source>
        <dbReference type="PROSITE" id="PS50110"/>
    </source>
</evidence>
<dbReference type="InterPro" id="IPR013655">
    <property type="entry name" value="PAS_fold_3"/>
</dbReference>
<feature type="domain" description="PAC" evidence="12">
    <location>
        <begin position="349"/>
        <end position="401"/>
    </location>
</feature>
<dbReference type="InterPro" id="IPR035965">
    <property type="entry name" value="PAS-like_dom_sf"/>
</dbReference>
<evidence type="ECO:0000259" key="9">
    <source>
        <dbReference type="PROSITE" id="PS50109"/>
    </source>
</evidence>
<dbReference type="InterPro" id="IPR003018">
    <property type="entry name" value="GAF"/>
</dbReference>
<feature type="domain" description="PAC" evidence="12">
    <location>
        <begin position="771"/>
        <end position="823"/>
    </location>
</feature>
<dbReference type="PROSITE" id="PS50110">
    <property type="entry name" value="RESPONSE_REGULATORY"/>
    <property type="match status" value="1"/>
</dbReference>
<dbReference type="SMART" id="SM00086">
    <property type="entry name" value="PAC"/>
    <property type="match status" value="4"/>
</dbReference>
<proteinExistence type="predicted"/>
<dbReference type="SMART" id="SM00388">
    <property type="entry name" value="HisKA"/>
    <property type="match status" value="1"/>
</dbReference>
<feature type="domain" description="PAC" evidence="12">
    <location>
        <begin position="475"/>
        <end position="527"/>
    </location>
</feature>
<dbReference type="PANTHER" id="PTHR43304:SF1">
    <property type="entry name" value="PAC DOMAIN-CONTAINING PROTEIN"/>
    <property type="match status" value="1"/>
</dbReference>
<keyword evidence="7" id="KW-0175">Coiled coil</keyword>
<feature type="domain" description="PAS" evidence="11">
    <location>
        <begin position="402"/>
        <end position="472"/>
    </location>
</feature>
<evidence type="ECO:0000256" key="2">
    <source>
        <dbReference type="ARBA" id="ARBA00012438"/>
    </source>
</evidence>
<feature type="domain" description="PAS" evidence="11">
    <location>
        <begin position="698"/>
        <end position="757"/>
    </location>
</feature>
<dbReference type="Proteomes" id="UP000016569">
    <property type="component" value="Unassembled WGS sequence"/>
</dbReference>
<keyword evidence="5" id="KW-0418">Kinase</keyword>
<keyword evidence="8" id="KW-1133">Transmembrane helix</keyword>
<dbReference type="InterPro" id="IPR011006">
    <property type="entry name" value="CheY-like_superfamily"/>
</dbReference>
<dbReference type="SMART" id="SM00387">
    <property type="entry name" value="HATPase_c"/>
    <property type="match status" value="1"/>
</dbReference>
<accession>A0A8E0NCL0</accession>
<feature type="domain" description="PAC" evidence="12">
    <location>
        <begin position="223"/>
        <end position="275"/>
    </location>
</feature>
<dbReference type="Pfam" id="PF00072">
    <property type="entry name" value="Response_reg"/>
    <property type="match status" value="1"/>
</dbReference>
<evidence type="ECO:0000256" key="5">
    <source>
        <dbReference type="ARBA" id="ARBA00022777"/>
    </source>
</evidence>
<reference evidence="14" key="1">
    <citation type="journal article" date="2013" name="Genome Announc.">
        <title>Draft Genome Sequence of the Dimorphic Prosthecate Bacterium Brevundimonas abyssalis TAR-001T.</title>
        <authorList>
            <person name="Tsubouchi T."/>
            <person name="Nishi S."/>
            <person name="Usui K."/>
            <person name="Shimane Y."/>
            <person name="Takaki Y."/>
            <person name="Maruyama T."/>
            <person name="Hatada Y."/>
        </authorList>
    </citation>
    <scope>NUCLEOTIDE SEQUENCE [LARGE SCALE GENOMIC DNA]</scope>
    <source>
        <strain evidence="14">TAR-001</strain>
    </source>
</reference>
<dbReference type="InterPro" id="IPR005467">
    <property type="entry name" value="His_kinase_dom"/>
</dbReference>
<dbReference type="InterPro" id="IPR052162">
    <property type="entry name" value="Sensor_kinase/Photoreceptor"/>
</dbReference>
<dbReference type="Gene3D" id="3.40.50.2300">
    <property type="match status" value="1"/>
</dbReference>
<keyword evidence="14" id="KW-1185">Reference proteome</keyword>
<dbReference type="SUPFAM" id="SSF55785">
    <property type="entry name" value="PYP-like sensor domain (PAS domain)"/>
    <property type="match status" value="4"/>
</dbReference>
<feature type="modified residue" description="4-aspartylphosphate" evidence="6">
    <location>
        <position position="1148"/>
    </location>
</feature>
<name>A0A8E0NCL0_9CAUL</name>
<evidence type="ECO:0000259" key="11">
    <source>
        <dbReference type="PROSITE" id="PS50112"/>
    </source>
</evidence>
<dbReference type="EMBL" id="BATC01000042">
    <property type="protein sequence ID" value="GAD59870.1"/>
    <property type="molecule type" value="Genomic_DNA"/>
</dbReference>
<feature type="domain" description="PAS" evidence="11">
    <location>
        <begin position="276"/>
        <end position="346"/>
    </location>
</feature>
<dbReference type="OrthoDB" id="7284568at2"/>
<dbReference type="InterPro" id="IPR000700">
    <property type="entry name" value="PAS-assoc_C"/>
</dbReference>
<dbReference type="PROSITE" id="PS50112">
    <property type="entry name" value="PAS"/>
    <property type="match status" value="4"/>
</dbReference>
<feature type="transmembrane region" description="Helical" evidence="8">
    <location>
        <begin position="52"/>
        <end position="73"/>
    </location>
</feature>
<dbReference type="RefSeq" id="WP_021697964.1">
    <property type="nucleotide sequence ID" value="NZ_BATC01000042.1"/>
</dbReference>
<feature type="domain" description="PAS" evidence="11">
    <location>
        <begin position="151"/>
        <end position="221"/>
    </location>
</feature>
<dbReference type="InterPro" id="IPR036890">
    <property type="entry name" value="HATPase_C_sf"/>
</dbReference>
<keyword evidence="3 6" id="KW-0597">Phosphoprotein</keyword>
<dbReference type="InterPro" id="IPR003661">
    <property type="entry name" value="HisK_dim/P_dom"/>
</dbReference>
<dbReference type="InterPro" id="IPR001610">
    <property type="entry name" value="PAC"/>
</dbReference>
<dbReference type="GO" id="GO:0000155">
    <property type="term" value="F:phosphorelay sensor kinase activity"/>
    <property type="evidence" value="ECO:0007669"/>
    <property type="project" value="InterPro"/>
</dbReference>
<dbReference type="PANTHER" id="PTHR43304">
    <property type="entry name" value="PHYTOCHROME-LIKE PROTEIN CPH1"/>
    <property type="match status" value="1"/>
</dbReference>
<comment type="catalytic activity">
    <reaction evidence="1">
        <text>ATP + protein L-histidine = ADP + protein N-phospho-L-histidine.</text>
        <dbReference type="EC" id="2.7.13.3"/>
    </reaction>
</comment>
<dbReference type="InterPro" id="IPR001789">
    <property type="entry name" value="Sig_transdc_resp-reg_receiver"/>
</dbReference>
<sequence length="1216" mass="134025">MSSGTSAGHEQQADRIFRIVALSRERGLGHALLIGIAGAAVGVLVRLSLQGVYGSSPGLMLYLPGILMAALWAGRLAGFTALVLAVTSAWAFTTLPGLFVLDTAQGLVNTATFSLTSVFGIILASSLRRTLQSLVESNAALQASTSAVDEGEARFRLVSEDAPVMLWMSDEQGDCVYLNKALREFWGAPDDLSQFDWTATLHPEDAPDVHQVAMDAAMAGQGFEVEARYRRNDGHWRIVHTNARPRLDSEGRFFGMIGVNLDVTDTRMVEDALRDNEAELTAMVEQAAAGIVKADLNGRILKVNDRFCEMLGYSRDEIVGMATADITHPDHIDQTGTALRTAGEQADGVKIEKRYRRKDGADFWALTSVRIGRQGPDAEPWLMAVVTDITDSKAAEAALRESESRFRLLADTAPAPVWLTNEEGEVEFVNEALVEFYGRPAEELRGHIWKDTLHPDDRGVVAETQADARSARRPYGFEARFRNASNDWRWMRVSVKPRFDADGAFRGYVGMSFDVTETRQALDRMARDERRQTFLLGLTDRLRDLDEPNEIMLAVESALGEALQVQRVGYGEIDDDHGVVTFGRDWTDAVASAEGDWALDAFGAAVMQELAAGAIVRISDVREDARTRDAAAAFDSIDTRALMRAPLVRGGRLRAFLYVHDAHPREWTDAEVELIEEVADRTWAELERARAEVHLRESESRFRDIADTAPVLIWVTRADRVRSFVNQAYVEYMGADYETVRLADWREYLHPDDHERILAESLAGEATGKPFSLEGRYLHNSGEYRWLRSFSRPRLDAHGEVIGFVGVAFDVNEAKRAEQDLKRINELLAEKVTEALEEKARAEQDLMHAQRMEAVGRLTGGVAHDFNNLLTVVIGALDMILKSPDDAARRQKMGEAALAAARRGERLTHQLLAFSRRQALRPEPCDLNALIRESEPLLRRALGEAIDFRTRLKRGGAFARVDAAQFEAALLNLVVNARDAMGEQGSLRVTTESCDLPGGPANAPHICVTVKDSGEGMSDEVRDRVFEPFFTTKAVGKGTGLGLSQVYGFARQSGGDVRIESAPGKGTRVRLYLPSLSREDMGDIVMTEDVAPASVTGRRVLLVEDDQAVSAVAMDLLMSFGLEVVSVENADQALTALEASVFDLMLTDIVMPGGMSGIDLARAAAERWPDMHIVLTSGYAGDDVDKALKDAPWPLLPKPYATEQLQRRLGEILSLD</sequence>
<dbReference type="SUPFAM" id="SSF55781">
    <property type="entry name" value="GAF domain-like"/>
    <property type="match status" value="1"/>
</dbReference>
<dbReference type="Gene3D" id="3.30.565.10">
    <property type="entry name" value="Histidine kinase-like ATPase, C-terminal domain"/>
    <property type="match status" value="1"/>
</dbReference>
<organism evidence="13 14">
    <name type="scientific">Brevundimonas abyssalis TAR-001</name>
    <dbReference type="NCBI Taxonomy" id="1391729"/>
    <lineage>
        <taxon>Bacteria</taxon>
        <taxon>Pseudomonadati</taxon>
        <taxon>Pseudomonadota</taxon>
        <taxon>Alphaproteobacteria</taxon>
        <taxon>Caulobacterales</taxon>
        <taxon>Caulobacteraceae</taxon>
        <taxon>Brevundimonas</taxon>
    </lineage>
</organism>
<gene>
    <name evidence="13" type="ORF">MBEBAB_2120</name>
</gene>
<dbReference type="PRINTS" id="PR00344">
    <property type="entry name" value="BCTRLSENSOR"/>
</dbReference>
<keyword evidence="8" id="KW-0472">Membrane</keyword>
<evidence type="ECO:0000313" key="14">
    <source>
        <dbReference type="Proteomes" id="UP000016569"/>
    </source>
</evidence>
<feature type="domain" description="Histidine kinase" evidence="9">
    <location>
        <begin position="861"/>
        <end position="1077"/>
    </location>
</feature>
<feature type="transmembrane region" description="Helical" evidence="8">
    <location>
        <begin position="27"/>
        <end position="45"/>
    </location>
</feature>
<evidence type="ECO:0000259" key="12">
    <source>
        <dbReference type="PROSITE" id="PS50113"/>
    </source>
</evidence>
<dbReference type="PROSITE" id="PS50113">
    <property type="entry name" value="PAC"/>
    <property type="match status" value="4"/>
</dbReference>